<sequence length="196" mass="20700">MQRFYSSSTGCTYLPSIHGSQIPVDAVEISEEIYTSVIANPPAGKVRSHDESGLPILIDPVQIVATADELCEQIDAVRLVGTLEALRVLEYSLAVSEAQAFKAAGYPVDAVPRAVAAYAINGRTPQEAAEAILQASADTADMLYQIREARLAAKESVRALVAAGEHEQAKAVVATVIDLIRELTAGSGGEPLKAVQ</sequence>
<dbReference type="Proteomes" id="UP000614982">
    <property type="component" value="Unassembled WGS sequence"/>
</dbReference>
<evidence type="ECO:0000313" key="2">
    <source>
        <dbReference type="Proteomes" id="UP000614982"/>
    </source>
</evidence>
<dbReference type="GeneID" id="45545154"/>
<proteinExistence type="predicted"/>
<reference evidence="1 2" key="1">
    <citation type="submission" date="2020-05" db="EMBL/GenBank/DDBJ databases">
        <title>Genetic diversity of Pseudomonas cichorii.</title>
        <authorList>
            <person name="Tani S."/>
            <person name="Yagi H."/>
            <person name="Hashimoto S."/>
            <person name="Iiyama K."/>
            <person name="Furuya N."/>
        </authorList>
    </citation>
    <scope>NUCLEOTIDE SEQUENCE [LARGE SCALE GENOMIC DNA]</scope>
    <source>
        <strain evidence="1 2">LMG 2162</strain>
    </source>
</reference>
<dbReference type="EMBL" id="BLWA01000015">
    <property type="protein sequence ID" value="GFM94301.1"/>
    <property type="molecule type" value="Genomic_DNA"/>
</dbReference>
<organism evidence="1 2">
    <name type="scientific">Pseudomonas cichorii</name>
    <dbReference type="NCBI Taxonomy" id="36746"/>
    <lineage>
        <taxon>Bacteria</taxon>
        <taxon>Pseudomonadati</taxon>
        <taxon>Pseudomonadota</taxon>
        <taxon>Gammaproteobacteria</taxon>
        <taxon>Pseudomonadales</taxon>
        <taxon>Pseudomonadaceae</taxon>
        <taxon>Pseudomonas</taxon>
    </lineage>
</organism>
<name>A0ABQ1DTD5_PSECI</name>
<comment type="caution">
    <text evidence="1">The sequence shown here is derived from an EMBL/GenBank/DDBJ whole genome shotgun (WGS) entry which is preliminary data.</text>
</comment>
<accession>A0ABQ1DTD5</accession>
<gene>
    <name evidence="1" type="ORF">PSCICP_42730</name>
</gene>
<evidence type="ECO:0000313" key="1">
    <source>
        <dbReference type="EMBL" id="GFM94301.1"/>
    </source>
</evidence>
<protein>
    <submittedName>
        <fullName evidence="1">Uncharacterized protein</fullName>
    </submittedName>
</protein>
<keyword evidence="2" id="KW-1185">Reference proteome</keyword>
<dbReference type="RefSeq" id="WP_051427755.1">
    <property type="nucleotide sequence ID" value="NZ_BLVX01000020.1"/>
</dbReference>